<proteinExistence type="predicted"/>
<sequence length="126" mass="13962">MGLPADPIGAWVGSDTVMGFLAGPYGSLWAKGKALVLPVRIAELRFVMWVVSGESRGIAELRFVKWAFSGGAQGIAELRYLIGLFSTQRGPIRRDSESQFLYFAESVLKEGHSESEFRYFLNRMPG</sequence>
<reference evidence="1 2" key="2">
    <citation type="journal article" date="2013" name="Genome Announc.">
        <title>Genome Sequence of Growth-Improving Paenibacillus mucilaginosus Strain KNP414.</title>
        <authorList>
            <person name="Lu J.J."/>
            <person name="Wang J.F."/>
            <person name="Hu X.F."/>
        </authorList>
    </citation>
    <scope>NUCLEOTIDE SEQUENCE [LARGE SCALE GENOMIC DNA]</scope>
    <source>
        <strain evidence="1 2">KNP414</strain>
    </source>
</reference>
<evidence type="ECO:0000313" key="1">
    <source>
        <dbReference type="EMBL" id="AEI45678.1"/>
    </source>
</evidence>
<organism evidence="1 2">
    <name type="scientific">Paenibacillus mucilaginosus (strain KNP414)</name>
    <dbReference type="NCBI Taxonomy" id="1036673"/>
    <lineage>
        <taxon>Bacteria</taxon>
        <taxon>Bacillati</taxon>
        <taxon>Bacillota</taxon>
        <taxon>Bacilli</taxon>
        <taxon>Bacillales</taxon>
        <taxon>Paenibacillaceae</taxon>
        <taxon>Paenibacillus</taxon>
    </lineage>
</organism>
<reference evidence="2" key="1">
    <citation type="submission" date="2011-06" db="EMBL/GenBank/DDBJ databases">
        <title>Complete genome sequence of Paenibacillus mucilaginosus KNP414.</title>
        <authorList>
            <person name="Wang J."/>
            <person name="Hu S."/>
            <person name="Hu X."/>
            <person name="Zhang B."/>
            <person name="Dong D."/>
            <person name="Zhang S."/>
            <person name="Zhao K."/>
            <person name="Wu D."/>
        </authorList>
    </citation>
    <scope>NUCLEOTIDE SEQUENCE [LARGE SCALE GENOMIC DNA]</scope>
    <source>
        <strain evidence="2">KNP414</strain>
    </source>
</reference>
<accession>F8FM52</accession>
<dbReference type="HOGENOM" id="CLU_1979340_0_0_9"/>
<protein>
    <submittedName>
        <fullName evidence="1">Uncharacterized protein</fullName>
    </submittedName>
</protein>
<gene>
    <name evidence="1" type="ordered locus">KNP414_07168</name>
</gene>
<dbReference type="Proteomes" id="UP000006620">
    <property type="component" value="Chromosome"/>
</dbReference>
<dbReference type="EMBL" id="CP002869">
    <property type="protein sequence ID" value="AEI45678.1"/>
    <property type="molecule type" value="Genomic_DNA"/>
</dbReference>
<dbReference type="KEGG" id="pms:KNP414_07168"/>
<dbReference type="PATRIC" id="fig|1036673.3.peg.6684"/>
<dbReference type="AlphaFoldDB" id="F8FM52"/>
<name>F8FM52_PAEMK</name>
<evidence type="ECO:0000313" key="2">
    <source>
        <dbReference type="Proteomes" id="UP000006620"/>
    </source>
</evidence>